<feature type="transmembrane region" description="Helical" evidence="6">
    <location>
        <begin position="125"/>
        <end position="143"/>
    </location>
</feature>
<organism evidence="7 8">
    <name type="scientific">Microbacterium faecale</name>
    <dbReference type="NCBI Taxonomy" id="1804630"/>
    <lineage>
        <taxon>Bacteria</taxon>
        <taxon>Bacillati</taxon>
        <taxon>Actinomycetota</taxon>
        <taxon>Actinomycetes</taxon>
        <taxon>Micrococcales</taxon>
        <taxon>Microbacteriaceae</taxon>
        <taxon>Microbacterium</taxon>
    </lineage>
</organism>
<dbReference type="AlphaFoldDB" id="A0A916Y4Z9"/>
<protein>
    <submittedName>
        <fullName evidence="7">Ribose ABC transporter permease</fullName>
    </submittedName>
</protein>
<gene>
    <name evidence="7" type="primary">rbsC</name>
    <name evidence="7" type="ORF">GCM10010915_07850</name>
</gene>
<evidence type="ECO:0000256" key="3">
    <source>
        <dbReference type="ARBA" id="ARBA00022692"/>
    </source>
</evidence>
<keyword evidence="4 6" id="KW-1133">Transmembrane helix</keyword>
<feature type="transmembrane region" description="Helical" evidence="6">
    <location>
        <begin position="243"/>
        <end position="261"/>
    </location>
</feature>
<feature type="transmembrane region" description="Helical" evidence="6">
    <location>
        <begin position="268"/>
        <end position="286"/>
    </location>
</feature>
<evidence type="ECO:0000256" key="1">
    <source>
        <dbReference type="ARBA" id="ARBA00004651"/>
    </source>
</evidence>
<feature type="transmembrane region" description="Helical" evidence="6">
    <location>
        <begin position="52"/>
        <end position="71"/>
    </location>
</feature>
<dbReference type="EMBL" id="BMHO01000001">
    <property type="protein sequence ID" value="GGD30021.1"/>
    <property type="molecule type" value="Genomic_DNA"/>
</dbReference>
<dbReference type="PANTHER" id="PTHR32196:SF63">
    <property type="entry name" value="INNER MEMBRANE ABC TRANSPORTER PERMEASE PROTEIN YJFF"/>
    <property type="match status" value="1"/>
</dbReference>
<evidence type="ECO:0000313" key="7">
    <source>
        <dbReference type="EMBL" id="GGD30021.1"/>
    </source>
</evidence>
<comment type="caution">
    <text evidence="7">The sequence shown here is derived from an EMBL/GenBank/DDBJ whole genome shotgun (WGS) entry which is preliminary data.</text>
</comment>
<reference evidence="7" key="2">
    <citation type="submission" date="2020-09" db="EMBL/GenBank/DDBJ databases">
        <authorList>
            <person name="Sun Q."/>
            <person name="Zhou Y."/>
        </authorList>
    </citation>
    <scope>NUCLEOTIDE SEQUENCE</scope>
    <source>
        <strain evidence="7">CGMCC 1.15152</strain>
    </source>
</reference>
<accession>A0A916Y4Z9</accession>
<evidence type="ECO:0000313" key="8">
    <source>
        <dbReference type="Proteomes" id="UP000633205"/>
    </source>
</evidence>
<sequence length="353" mass="36713">MNRVQRFFDSTTFLGIVQYRVIIILVATFVLAASLVPGFFEFRTLSLSIDRVATLGIVAVGLTVVLIAGQLDLSVGSTLALSGIAAIGLQPVLGATGAAIAALLIGIACGAVNGFLVVVLKVNSLVATLASMLMFRAICHTITDSRPVSGEDPLVGLVVTRPVGGTFSPRALIFFVAVILLALWLRRTVAGRNLFAVGSSSASATASGIRSNGYLFGVFVFSGAMAGAAGIMQSLAVNTGSPVFGETTALTGIAAVVIGGTRLEGGRGSALGTLGGLLVLAFLTTSMEYQSIPAYIQDIVTGIILLLLILLDRFVSGKARRAEPLANVIRRWLRSRRDTTATQEGMDERTLAP</sequence>
<proteinExistence type="predicted"/>
<evidence type="ECO:0000256" key="4">
    <source>
        <dbReference type="ARBA" id="ARBA00022989"/>
    </source>
</evidence>
<feature type="transmembrane region" description="Helical" evidence="6">
    <location>
        <begin position="91"/>
        <end position="118"/>
    </location>
</feature>
<feature type="transmembrane region" description="Helical" evidence="6">
    <location>
        <begin position="292"/>
        <end position="311"/>
    </location>
</feature>
<dbReference type="PANTHER" id="PTHR32196">
    <property type="entry name" value="ABC TRANSPORTER PERMEASE PROTEIN YPHD-RELATED-RELATED"/>
    <property type="match status" value="1"/>
</dbReference>
<keyword evidence="5 6" id="KW-0472">Membrane</keyword>
<name>A0A916Y4Z9_9MICO</name>
<reference evidence="7" key="1">
    <citation type="journal article" date="2014" name="Int. J. Syst. Evol. Microbiol.">
        <title>Complete genome sequence of Corynebacterium casei LMG S-19264T (=DSM 44701T), isolated from a smear-ripened cheese.</title>
        <authorList>
            <consortium name="US DOE Joint Genome Institute (JGI-PGF)"/>
            <person name="Walter F."/>
            <person name="Albersmeier A."/>
            <person name="Kalinowski J."/>
            <person name="Ruckert C."/>
        </authorList>
    </citation>
    <scope>NUCLEOTIDE SEQUENCE</scope>
    <source>
        <strain evidence="7">CGMCC 1.15152</strain>
    </source>
</reference>
<comment type="subcellular location">
    <subcellularLocation>
        <location evidence="1">Cell membrane</location>
        <topology evidence="1">Multi-pass membrane protein</topology>
    </subcellularLocation>
</comment>
<dbReference type="GO" id="GO:0005886">
    <property type="term" value="C:plasma membrane"/>
    <property type="evidence" value="ECO:0007669"/>
    <property type="project" value="UniProtKB-SubCell"/>
</dbReference>
<evidence type="ECO:0000256" key="5">
    <source>
        <dbReference type="ARBA" id="ARBA00023136"/>
    </source>
</evidence>
<dbReference type="Pfam" id="PF02653">
    <property type="entry name" value="BPD_transp_2"/>
    <property type="match status" value="1"/>
</dbReference>
<feature type="transmembrane region" description="Helical" evidence="6">
    <location>
        <begin position="214"/>
        <end position="237"/>
    </location>
</feature>
<dbReference type="GO" id="GO:0022857">
    <property type="term" value="F:transmembrane transporter activity"/>
    <property type="evidence" value="ECO:0007669"/>
    <property type="project" value="InterPro"/>
</dbReference>
<dbReference type="CDD" id="cd06579">
    <property type="entry name" value="TM_PBP1_transp_AraH_like"/>
    <property type="match status" value="1"/>
</dbReference>
<keyword evidence="8" id="KW-1185">Reference proteome</keyword>
<evidence type="ECO:0000256" key="2">
    <source>
        <dbReference type="ARBA" id="ARBA00022475"/>
    </source>
</evidence>
<feature type="transmembrane region" description="Helical" evidence="6">
    <location>
        <begin position="163"/>
        <end position="185"/>
    </location>
</feature>
<dbReference type="InterPro" id="IPR001851">
    <property type="entry name" value="ABC_transp_permease"/>
</dbReference>
<feature type="transmembrane region" description="Helical" evidence="6">
    <location>
        <begin position="20"/>
        <end position="40"/>
    </location>
</feature>
<keyword evidence="2" id="KW-1003">Cell membrane</keyword>
<keyword evidence="3 6" id="KW-0812">Transmembrane</keyword>
<dbReference type="Proteomes" id="UP000633205">
    <property type="component" value="Unassembled WGS sequence"/>
</dbReference>
<evidence type="ECO:0000256" key="6">
    <source>
        <dbReference type="SAM" id="Phobius"/>
    </source>
</evidence>
<dbReference type="RefSeq" id="WP_188710990.1">
    <property type="nucleotide sequence ID" value="NZ_BMHO01000001.1"/>
</dbReference>